<reference evidence="2" key="1">
    <citation type="submission" date="2023-10" db="EMBL/GenBank/DDBJ databases">
        <authorList>
            <person name="Chen Y."/>
            <person name="Shah S."/>
            <person name="Dougan E. K."/>
            <person name="Thang M."/>
            <person name="Chan C."/>
        </authorList>
    </citation>
    <scope>NUCLEOTIDE SEQUENCE [LARGE SCALE GENOMIC DNA]</scope>
</reference>
<dbReference type="Proteomes" id="UP001189429">
    <property type="component" value="Unassembled WGS sequence"/>
</dbReference>
<feature type="region of interest" description="Disordered" evidence="1">
    <location>
        <begin position="1"/>
        <end position="34"/>
    </location>
</feature>
<comment type="caution">
    <text evidence="2">The sequence shown here is derived from an EMBL/GenBank/DDBJ whole genome shotgun (WGS) entry which is preliminary data.</text>
</comment>
<keyword evidence="3" id="KW-1185">Reference proteome</keyword>
<evidence type="ECO:0000256" key="1">
    <source>
        <dbReference type="SAM" id="MobiDB-lite"/>
    </source>
</evidence>
<sequence>MPKGRLQPFSLVFHPNGKDEDDGPYRSRALPPTAAPVDVENSNFAGRMLLLHDTGNEPEPTNVEPALRKGLVLRIQGKFRKPTTVGDLRASLGSVQAKASVVLERWHSRSTAVAVQKFGPGAASHLSRRKIWFLDEHGAVCFGPLMLQTWFQVYTCMF</sequence>
<proteinExistence type="predicted"/>
<evidence type="ECO:0000313" key="3">
    <source>
        <dbReference type="Proteomes" id="UP001189429"/>
    </source>
</evidence>
<dbReference type="EMBL" id="CAUYUJ010021193">
    <property type="protein sequence ID" value="CAK0903257.1"/>
    <property type="molecule type" value="Genomic_DNA"/>
</dbReference>
<name>A0ABN9XXP1_9DINO</name>
<evidence type="ECO:0000313" key="2">
    <source>
        <dbReference type="EMBL" id="CAK0903257.1"/>
    </source>
</evidence>
<organism evidence="2 3">
    <name type="scientific">Prorocentrum cordatum</name>
    <dbReference type="NCBI Taxonomy" id="2364126"/>
    <lineage>
        <taxon>Eukaryota</taxon>
        <taxon>Sar</taxon>
        <taxon>Alveolata</taxon>
        <taxon>Dinophyceae</taxon>
        <taxon>Prorocentrales</taxon>
        <taxon>Prorocentraceae</taxon>
        <taxon>Prorocentrum</taxon>
    </lineage>
</organism>
<gene>
    <name evidence="2" type="ORF">PCOR1329_LOCUS79612</name>
</gene>
<protein>
    <submittedName>
        <fullName evidence="2">Uncharacterized protein</fullName>
    </submittedName>
</protein>
<accession>A0ABN9XXP1</accession>